<dbReference type="AlphaFoldDB" id="A0AAE0SFR1"/>
<dbReference type="GO" id="GO:0005737">
    <property type="term" value="C:cytoplasm"/>
    <property type="evidence" value="ECO:0007669"/>
    <property type="project" value="UniProtKB-SubCell"/>
</dbReference>
<dbReference type="InterPro" id="IPR019749">
    <property type="entry name" value="Band_41_domain"/>
</dbReference>
<gene>
    <name evidence="5" type="ORF">CHS0354_040208</name>
</gene>
<dbReference type="Pfam" id="PF00373">
    <property type="entry name" value="FERM_M"/>
    <property type="match status" value="1"/>
</dbReference>
<dbReference type="InterPro" id="IPR019748">
    <property type="entry name" value="FERM_central"/>
</dbReference>
<feature type="region of interest" description="Disordered" evidence="3">
    <location>
        <begin position="369"/>
        <end position="416"/>
    </location>
</feature>
<reference evidence="5" key="2">
    <citation type="journal article" date="2021" name="Genome Biol. Evol.">
        <title>Developing a high-quality reference genome for a parasitic bivalve with doubly uniparental inheritance (Bivalvia: Unionida).</title>
        <authorList>
            <person name="Smith C.H."/>
        </authorList>
    </citation>
    <scope>NUCLEOTIDE SEQUENCE</scope>
    <source>
        <strain evidence="5">CHS0354</strain>
        <tissue evidence="5">Mantle</tissue>
    </source>
</reference>
<dbReference type="PANTHER" id="PTHR23280">
    <property type="entry name" value="4.1 G PROTEIN"/>
    <property type="match status" value="1"/>
</dbReference>
<dbReference type="InterPro" id="IPR011993">
    <property type="entry name" value="PH-like_dom_sf"/>
</dbReference>
<evidence type="ECO:0000256" key="2">
    <source>
        <dbReference type="ARBA" id="ARBA00022490"/>
    </source>
</evidence>
<dbReference type="FunFam" id="1.20.80.10:FF:000003">
    <property type="entry name" value="Tyrosine-protein phosphatase non-receptor type 4"/>
    <property type="match status" value="1"/>
</dbReference>
<dbReference type="Gene3D" id="1.20.80.10">
    <property type="match status" value="1"/>
</dbReference>
<dbReference type="InterPro" id="IPR014352">
    <property type="entry name" value="FERM/acyl-CoA-bd_prot_sf"/>
</dbReference>
<evidence type="ECO:0000313" key="6">
    <source>
        <dbReference type="Proteomes" id="UP001195483"/>
    </source>
</evidence>
<dbReference type="Proteomes" id="UP001195483">
    <property type="component" value="Unassembled WGS sequence"/>
</dbReference>
<dbReference type="EMBL" id="JAEAOA010002331">
    <property type="protein sequence ID" value="KAK3591141.1"/>
    <property type="molecule type" value="Genomic_DNA"/>
</dbReference>
<evidence type="ECO:0000313" key="5">
    <source>
        <dbReference type="EMBL" id="KAK3591141.1"/>
    </source>
</evidence>
<feature type="compositionally biased region" description="Low complexity" evidence="3">
    <location>
        <begin position="553"/>
        <end position="563"/>
    </location>
</feature>
<dbReference type="InterPro" id="IPR014847">
    <property type="entry name" value="FA"/>
</dbReference>
<dbReference type="GO" id="GO:0016020">
    <property type="term" value="C:membrane"/>
    <property type="evidence" value="ECO:0007669"/>
    <property type="project" value="UniProtKB-ARBA"/>
</dbReference>
<feature type="compositionally biased region" description="Pro residues" evidence="3">
    <location>
        <begin position="630"/>
        <end position="642"/>
    </location>
</feature>
<feature type="compositionally biased region" description="Basic and acidic residues" evidence="3">
    <location>
        <begin position="275"/>
        <end position="292"/>
    </location>
</feature>
<dbReference type="InterPro" id="IPR018980">
    <property type="entry name" value="FERM_PH-like_C"/>
</dbReference>
<reference evidence="5" key="1">
    <citation type="journal article" date="2021" name="Genome Biol. Evol.">
        <title>A High-Quality Reference Genome for a Parasitic Bivalve with Doubly Uniparental Inheritance (Bivalvia: Unionida).</title>
        <authorList>
            <person name="Smith C.H."/>
        </authorList>
    </citation>
    <scope>NUCLEOTIDE SEQUENCE</scope>
    <source>
        <strain evidence="5">CHS0354</strain>
    </source>
</reference>
<feature type="compositionally biased region" description="Basic and acidic residues" evidence="3">
    <location>
        <begin position="495"/>
        <end position="527"/>
    </location>
</feature>
<comment type="subcellular location">
    <subcellularLocation>
        <location evidence="1">Cytoplasm</location>
    </subcellularLocation>
</comment>
<evidence type="ECO:0000259" key="4">
    <source>
        <dbReference type="PROSITE" id="PS50057"/>
    </source>
</evidence>
<dbReference type="CDD" id="cd14473">
    <property type="entry name" value="FERM_B-lobe"/>
    <property type="match status" value="1"/>
</dbReference>
<dbReference type="SMART" id="SM01195">
    <property type="entry name" value="FA"/>
    <property type="match status" value="1"/>
</dbReference>
<dbReference type="GO" id="GO:0005856">
    <property type="term" value="C:cytoskeleton"/>
    <property type="evidence" value="ECO:0007669"/>
    <property type="project" value="TreeGrafter"/>
</dbReference>
<dbReference type="GO" id="GO:0031032">
    <property type="term" value="P:actomyosin structure organization"/>
    <property type="evidence" value="ECO:0007669"/>
    <property type="project" value="TreeGrafter"/>
</dbReference>
<feature type="region of interest" description="Disordered" evidence="3">
    <location>
        <begin position="461"/>
        <end position="804"/>
    </location>
</feature>
<feature type="compositionally biased region" description="Low complexity" evidence="3">
    <location>
        <begin position="767"/>
        <end position="776"/>
    </location>
</feature>
<keyword evidence="6" id="KW-1185">Reference proteome</keyword>
<dbReference type="InterPro" id="IPR035963">
    <property type="entry name" value="FERM_2"/>
</dbReference>
<dbReference type="PANTHER" id="PTHR23280:SF25">
    <property type="entry name" value="MOESIN_EZRIN_RADIXIN HOMOLOG 1"/>
    <property type="match status" value="1"/>
</dbReference>
<dbReference type="Pfam" id="PF08736">
    <property type="entry name" value="FA"/>
    <property type="match status" value="1"/>
</dbReference>
<protein>
    <recommendedName>
        <fullName evidence="4">FERM domain-containing protein</fullName>
    </recommendedName>
</protein>
<dbReference type="SUPFAM" id="SSF50729">
    <property type="entry name" value="PH domain-like"/>
    <property type="match status" value="1"/>
</dbReference>
<feature type="compositionally biased region" description="Polar residues" evidence="3">
    <location>
        <begin position="531"/>
        <end position="544"/>
    </location>
</feature>
<keyword evidence="2" id="KW-0963">Cytoplasm</keyword>
<dbReference type="InterPro" id="IPR000299">
    <property type="entry name" value="FERM_domain"/>
</dbReference>
<dbReference type="Gene3D" id="2.30.29.30">
    <property type="entry name" value="Pleckstrin-homology domain (PH domain)/Phosphotyrosine-binding domain (PTB)"/>
    <property type="match status" value="1"/>
</dbReference>
<evidence type="ECO:0000256" key="3">
    <source>
        <dbReference type="SAM" id="MobiDB-lite"/>
    </source>
</evidence>
<feature type="region of interest" description="Disordered" evidence="3">
    <location>
        <begin position="260"/>
        <end position="357"/>
    </location>
</feature>
<organism evidence="5 6">
    <name type="scientific">Potamilus streckersoni</name>
    <dbReference type="NCBI Taxonomy" id="2493646"/>
    <lineage>
        <taxon>Eukaryota</taxon>
        <taxon>Metazoa</taxon>
        <taxon>Spiralia</taxon>
        <taxon>Lophotrochozoa</taxon>
        <taxon>Mollusca</taxon>
        <taxon>Bivalvia</taxon>
        <taxon>Autobranchia</taxon>
        <taxon>Heteroconchia</taxon>
        <taxon>Palaeoheterodonta</taxon>
        <taxon>Unionida</taxon>
        <taxon>Unionoidea</taxon>
        <taxon>Unionidae</taxon>
        <taxon>Ambleminae</taxon>
        <taxon>Lampsilini</taxon>
        <taxon>Potamilus</taxon>
    </lineage>
</organism>
<feature type="compositionally biased region" description="Pro residues" evidence="3">
    <location>
        <begin position="734"/>
        <end position="747"/>
    </location>
</feature>
<comment type="caution">
    <text evidence="5">The sequence shown here is derived from an EMBL/GenBank/DDBJ whole genome shotgun (WGS) entry which is preliminary data.</text>
</comment>
<dbReference type="InterPro" id="IPR019747">
    <property type="entry name" value="FERM_CS"/>
</dbReference>
<feature type="compositionally biased region" description="Polar residues" evidence="3">
    <location>
        <begin position="853"/>
        <end position="862"/>
    </location>
</feature>
<feature type="region of interest" description="Disordered" evidence="3">
    <location>
        <begin position="846"/>
        <end position="869"/>
    </location>
</feature>
<dbReference type="SMART" id="SM00295">
    <property type="entry name" value="B41"/>
    <property type="match status" value="1"/>
</dbReference>
<dbReference type="PRINTS" id="PR00935">
    <property type="entry name" value="BAND41"/>
</dbReference>
<dbReference type="Pfam" id="PF09380">
    <property type="entry name" value="FERM_C"/>
    <property type="match status" value="1"/>
</dbReference>
<proteinExistence type="predicted"/>
<dbReference type="SUPFAM" id="SSF47031">
    <property type="entry name" value="Second domain of FERM"/>
    <property type="match status" value="1"/>
</dbReference>
<accession>A0AAE0SFR1</accession>
<name>A0AAE0SFR1_9BIVA</name>
<dbReference type="SMART" id="SM01196">
    <property type="entry name" value="FERM_C"/>
    <property type="match status" value="1"/>
</dbReference>
<feature type="domain" description="FERM" evidence="4">
    <location>
        <begin position="1"/>
        <end position="223"/>
    </location>
</feature>
<evidence type="ECO:0000256" key="1">
    <source>
        <dbReference type="ARBA" id="ARBA00004496"/>
    </source>
</evidence>
<dbReference type="FunFam" id="2.30.29.30:FF:000002">
    <property type="entry name" value="Band 4.1-like protein 5 isoform 1"/>
    <property type="match status" value="1"/>
</dbReference>
<feature type="compositionally biased region" description="Low complexity" evidence="3">
    <location>
        <begin position="374"/>
        <end position="387"/>
    </location>
</feature>
<sequence length="885" mass="96968">MLVTSLSRVLITTLCRVLVTSLGIVLIASQDRMLVASLDRNDILSGRLPCQFNTTVELAAYALQSELGDFDPQVHTPGYISEFHFVPNQSEEMELAIYNQYQTCKGQNPATAELNFLNKAKWLEMYGVDMHIVMGRDSNDYKLGLTPTGILVFEGEQKIGLFFWPKMTRLDFKGKKLTLVVVEDDDEGKEQEHTFVFRMINEKACKHLWKCAVEHHAFFRLKGPVKGPNARQNFFRMGSRFRYSGRTEYQTASLNRARRSVRFERKASQRYSRRPTFEKREREQAMKREDERRKRKTEAAAAAAEEKKAKQNSVETTIGIEPTPEGASALSSPSITPPHSPSHQKMVGPMKHPSGASAAERLDSLIKSNHEKSSTSSESPPSSPADEASARVTNDLTLKEASEMAQAKLKGLDESVHMNVNSRPKDVNTFKNNQVKFAGGAVTIPSDQMKCNILKAKIEEELKKGSPTVELPPKSVEDEVDNGSISESSSDEEVESRKEGKKEKNINVLKDESDIDDSHLQHSDTTHLLRVSTSSASGTIQNGYGSLERRKVSSSSEVFISSVPIKKGVSQISSRTDAEEDETSDQWRGTSPPTPAPRLGSASNTEGGVTKAEHKIKPKRPSAPPRVSVTPPPKTPPVPPRPKSLSAPSQSSRGGSLKKETEIMIDYPAKGIDEETEDLSVKDIEGNELNPFLVDDPVSKSSNKSSPSASSGPNFTDFSEITGSLPRSHRPYNPFIPPKRAPPPPSPRASAVIDKSPTHSEQKMIASNSPHSSQSPSPVPDGKVMTSDSSALTPPVARLQPGAEASPVIIETSFTGSKPATRNASTISSKSFTGAKTTVTQVVTVARHKSDSGKPNSVNGSELSPWHVMPPEKTLERKITLTTEL</sequence>
<dbReference type="PROSITE" id="PS50057">
    <property type="entry name" value="FERM_3"/>
    <property type="match status" value="1"/>
</dbReference>
<dbReference type="CDD" id="cd13186">
    <property type="entry name" value="FERM_C_NBL4_NBL5"/>
    <property type="match status" value="1"/>
</dbReference>
<reference evidence="5" key="3">
    <citation type="submission" date="2023-05" db="EMBL/GenBank/DDBJ databases">
        <authorList>
            <person name="Smith C.H."/>
        </authorList>
    </citation>
    <scope>NUCLEOTIDE SEQUENCE</scope>
    <source>
        <strain evidence="5">CHS0354</strain>
        <tissue evidence="5">Mantle</tissue>
    </source>
</reference>
<feature type="compositionally biased region" description="Low complexity" evidence="3">
    <location>
        <begin position="699"/>
        <end position="714"/>
    </location>
</feature>
<dbReference type="PROSITE" id="PS00661">
    <property type="entry name" value="FERM_2"/>
    <property type="match status" value="1"/>
</dbReference>